<reference evidence="3" key="1">
    <citation type="submission" date="2025-08" db="UniProtKB">
        <authorList>
            <consortium name="RefSeq"/>
        </authorList>
    </citation>
    <scope>IDENTIFICATION</scope>
    <source>
        <tissue evidence="3">Gonads</tissue>
    </source>
</reference>
<feature type="transmembrane region" description="Helical" evidence="1">
    <location>
        <begin position="6"/>
        <end position="29"/>
    </location>
</feature>
<keyword evidence="1" id="KW-0472">Membrane</keyword>
<evidence type="ECO:0000313" key="2">
    <source>
        <dbReference type="Proteomes" id="UP000085678"/>
    </source>
</evidence>
<evidence type="ECO:0000313" key="3">
    <source>
        <dbReference type="RefSeq" id="XP_013389188.1"/>
    </source>
</evidence>
<dbReference type="Proteomes" id="UP000085678">
    <property type="component" value="Unplaced"/>
</dbReference>
<sequence length="224" mass="25458">MMGLDMYSSVSMVVNYMSVMVWAMFMVVLTSGRDVGLKVVVRAHSDNGKIVRDYYMDTTDFCSSNRKMHNFSLAINEVIHIHGIHAASRVPSFPPKACSQGYHGKVARYFVIEITKFEIRNCDVTLTILSGLLQKYSLLRVYNCRNYTNEVLHVYADSFIFLLGKKYTRTSEYYFDIKLSTLDPGSSINGATASRHVAAYSSFQFCLKVSFLLTFLNSHMSPPR</sequence>
<keyword evidence="2" id="KW-1185">Reference proteome</keyword>
<dbReference type="RefSeq" id="XP_013389188.1">
    <property type="nucleotide sequence ID" value="XM_013533734.1"/>
</dbReference>
<proteinExistence type="predicted"/>
<protein>
    <submittedName>
        <fullName evidence="3">Uncharacterized protein LOC106157932 isoform X2</fullName>
    </submittedName>
</protein>
<evidence type="ECO:0000256" key="1">
    <source>
        <dbReference type="SAM" id="Phobius"/>
    </source>
</evidence>
<organism evidence="2 3">
    <name type="scientific">Lingula anatina</name>
    <name type="common">Brachiopod</name>
    <name type="synonym">Lingula unguis</name>
    <dbReference type="NCBI Taxonomy" id="7574"/>
    <lineage>
        <taxon>Eukaryota</taxon>
        <taxon>Metazoa</taxon>
        <taxon>Spiralia</taxon>
        <taxon>Lophotrochozoa</taxon>
        <taxon>Brachiopoda</taxon>
        <taxon>Linguliformea</taxon>
        <taxon>Lingulata</taxon>
        <taxon>Lingulida</taxon>
        <taxon>Linguloidea</taxon>
        <taxon>Lingulidae</taxon>
        <taxon>Lingula</taxon>
    </lineage>
</organism>
<gene>
    <name evidence="3" type="primary">LOC106157932</name>
</gene>
<dbReference type="AlphaFoldDB" id="A0A1S3HT42"/>
<name>A0A1S3HT42_LINAN</name>
<keyword evidence="1" id="KW-1133">Transmembrane helix</keyword>
<dbReference type="GeneID" id="106157932"/>
<accession>A0A1S3HT42</accession>
<keyword evidence="1" id="KW-0812">Transmembrane</keyword>